<name>A0A2Z5ZBZ1_9CAUD</name>
<proteinExistence type="predicted"/>
<dbReference type="KEGG" id="vg:65108249"/>
<dbReference type="RefSeq" id="YP_010090757.1">
    <property type="nucleotide sequence ID" value="NC_055721.1"/>
</dbReference>
<dbReference type="Proteomes" id="UP000250157">
    <property type="component" value="Segment"/>
</dbReference>
<protein>
    <submittedName>
        <fullName evidence="1">Uncharacterized protein</fullName>
    </submittedName>
</protein>
<reference evidence="1 2" key="1">
    <citation type="submission" date="2018-02" db="EMBL/GenBank/DDBJ databases">
        <title>Full genome sequencing of a novel polyvalent bacteriophage as one of T4-Family member.</title>
        <authorList>
            <person name="Kawasaki T."/>
            <person name="Saad A.M."/>
            <person name="Yamada T."/>
        </authorList>
    </citation>
    <scope>NUCLEOTIDE SEQUENCE [LARGE SCALE GENOMIC DNA]</scope>
    <source>
        <strain evidence="1 2">EcS1</strain>
    </source>
</reference>
<accession>A0A2Z5ZBZ1</accession>
<evidence type="ECO:0000313" key="1">
    <source>
        <dbReference type="EMBL" id="BBC78110.1"/>
    </source>
</evidence>
<organism evidence="1 2">
    <name type="scientific">Escherichia phage EcS1</name>
    <dbReference type="NCBI Taxonomy" id="2083276"/>
    <lineage>
        <taxon>Viruses</taxon>
        <taxon>Duplodnaviria</taxon>
        <taxon>Heunggongvirae</taxon>
        <taxon>Uroviricota</taxon>
        <taxon>Caudoviricetes</taxon>
        <taxon>Pantevenvirales</taxon>
        <taxon>Straboviridae</taxon>
        <taxon>Tevenvirinae</taxon>
        <taxon>Kagamiyamavirus</taxon>
        <taxon>Kagamiyamavirus ecs1</taxon>
    </lineage>
</organism>
<keyword evidence="2" id="KW-1185">Reference proteome</keyword>
<evidence type="ECO:0000313" key="2">
    <source>
        <dbReference type="Proteomes" id="UP000250157"/>
    </source>
</evidence>
<sequence length="76" mass="8523">MTKQEIMDLQLAGLFVKELDDDRVLVEGTSPAGLDYLIEEDFEAFWVYEATTTGNYISVDAFGGFDDAYDCAKNLQ</sequence>
<dbReference type="GeneID" id="65108249"/>
<dbReference type="EMBL" id="LC371242">
    <property type="protein sequence ID" value="BBC78110.1"/>
    <property type="molecule type" value="Genomic_DNA"/>
</dbReference>